<protein>
    <submittedName>
        <fullName evidence="1">Uncharacterized protein</fullName>
    </submittedName>
</protein>
<evidence type="ECO:0000313" key="1">
    <source>
        <dbReference type="EMBL" id="PVH30325.1"/>
    </source>
</evidence>
<dbReference type="OrthoDB" id="10012734at2"/>
<dbReference type="EMBL" id="QDKM01000001">
    <property type="protein sequence ID" value="PVH30325.1"/>
    <property type="molecule type" value="Genomic_DNA"/>
</dbReference>
<accession>A0A2T8HY19</accession>
<proteinExistence type="predicted"/>
<sequence length="152" mass="16512">MKQNSQHPWLKKADRWFNERPEREFRLGQVPIAALRAIANAGSFVGCATASGKPGKKVIPHARPGAAQVPCIIRRADPASGRNKLGVYLIDGAAPPPRSPSAREEEQFCEVIWSLAQVADQMNVSLVMLMMNPATLVSAASLSLPVLQCRKT</sequence>
<dbReference type="AlphaFoldDB" id="A0A2T8HY19"/>
<gene>
    <name evidence="1" type="ORF">DDE20_01865</name>
</gene>
<dbReference type="RefSeq" id="WP_116556737.1">
    <property type="nucleotide sequence ID" value="NZ_QDKM01000001.1"/>
</dbReference>
<organism evidence="1 2">
    <name type="scientific">Pararhodobacter oceanensis</name>
    <dbReference type="NCBI Taxonomy" id="2172121"/>
    <lineage>
        <taxon>Bacteria</taxon>
        <taxon>Pseudomonadati</taxon>
        <taxon>Pseudomonadota</taxon>
        <taxon>Alphaproteobacteria</taxon>
        <taxon>Rhodobacterales</taxon>
        <taxon>Paracoccaceae</taxon>
        <taxon>Pararhodobacter</taxon>
    </lineage>
</organism>
<reference evidence="1 2" key="1">
    <citation type="submission" date="2018-04" db="EMBL/GenBank/DDBJ databases">
        <title>Pararhodobacter oceanense sp. nov., isolated from marine intertidal sediment.</title>
        <authorList>
            <person name="Wang X.-L."/>
            <person name="Du Z.-J."/>
        </authorList>
    </citation>
    <scope>NUCLEOTIDE SEQUENCE [LARGE SCALE GENOMIC DNA]</scope>
    <source>
        <strain evidence="1 2">AM505</strain>
    </source>
</reference>
<evidence type="ECO:0000313" key="2">
    <source>
        <dbReference type="Proteomes" id="UP000245911"/>
    </source>
</evidence>
<comment type="caution">
    <text evidence="1">The sequence shown here is derived from an EMBL/GenBank/DDBJ whole genome shotgun (WGS) entry which is preliminary data.</text>
</comment>
<dbReference type="Proteomes" id="UP000245911">
    <property type="component" value="Unassembled WGS sequence"/>
</dbReference>
<keyword evidence="2" id="KW-1185">Reference proteome</keyword>
<name>A0A2T8HY19_9RHOB</name>